<reference evidence="2 3" key="1">
    <citation type="submission" date="2018-07" db="EMBL/GenBank/DDBJ databases">
        <title>Draft genome sequence of Ancylomarina sp. M1P.</title>
        <authorList>
            <person name="Yadav S."/>
            <person name="Villanueva L."/>
            <person name="Damste J.S.S."/>
        </authorList>
    </citation>
    <scope>NUCLEOTIDE SEQUENCE [LARGE SCALE GENOMIC DNA]</scope>
    <source>
        <strain evidence="2 3">M1P</strain>
    </source>
</reference>
<gene>
    <name evidence="2" type="ORF">DWB61_10395</name>
</gene>
<evidence type="ECO:0000256" key="1">
    <source>
        <dbReference type="SAM" id="Phobius"/>
    </source>
</evidence>
<dbReference type="EMBL" id="QQWG01000009">
    <property type="protein sequence ID" value="RRG21143.1"/>
    <property type="molecule type" value="Genomic_DNA"/>
</dbReference>
<feature type="transmembrane region" description="Helical" evidence="1">
    <location>
        <begin position="181"/>
        <end position="200"/>
    </location>
</feature>
<feature type="transmembrane region" description="Helical" evidence="1">
    <location>
        <begin position="239"/>
        <end position="263"/>
    </location>
</feature>
<feature type="transmembrane region" description="Helical" evidence="1">
    <location>
        <begin position="419"/>
        <end position="437"/>
    </location>
</feature>
<keyword evidence="1" id="KW-1133">Transmembrane helix</keyword>
<dbReference type="AlphaFoldDB" id="A0A425Y0A9"/>
<accession>A0A425Y0A9</accession>
<protein>
    <submittedName>
        <fullName evidence="2">Uncharacterized protein</fullName>
    </submittedName>
</protein>
<evidence type="ECO:0000313" key="2">
    <source>
        <dbReference type="EMBL" id="RRG21143.1"/>
    </source>
</evidence>
<keyword evidence="1" id="KW-0472">Membrane</keyword>
<feature type="transmembrane region" description="Helical" evidence="1">
    <location>
        <begin position="443"/>
        <end position="460"/>
    </location>
</feature>
<proteinExistence type="predicted"/>
<comment type="caution">
    <text evidence="2">The sequence shown here is derived from an EMBL/GenBank/DDBJ whole genome shotgun (WGS) entry which is preliminary data.</text>
</comment>
<feature type="transmembrane region" description="Helical" evidence="1">
    <location>
        <begin position="68"/>
        <end position="92"/>
    </location>
</feature>
<keyword evidence="1" id="KW-0812">Transmembrane</keyword>
<dbReference type="Proteomes" id="UP000285794">
    <property type="component" value="Unassembled WGS sequence"/>
</dbReference>
<feature type="transmembrane region" description="Helical" evidence="1">
    <location>
        <begin position="505"/>
        <end position="522"/>
    </location>
</feature>
<feature type="transmembrane region" description="Helical" evidence="1">
    <location>
        <begin position="113"/>
        <end position="137"/>
    </location>
</feature>
<keyword evidence="3" id="KW-1185">Reference proteome</keyword>
<feature type="transmembrane region" description="Helical" evidence="1">
    <location>
        <begin position="331"/>
        <end position="348"/>
    </location>
</feature>
<feature type="transmembrane region" description="Helical" evidence="1">
    <location>
        <begin position="368"/>
        <end position="386"/>
    </location>
</feature>
<organism evidence="2 3">
    <name type="scientific">Ancylomarina euxinus</name>
    <dbReference type="NCBI Taxonomy" id="2283627"/>
    <lineage>
        <taxon>Bacteria</taxon>
        <taxon>Pseudomonadati</taxon>
        <taxon>Bacteroidota</taxon>
        <taxon>Bacteroidia</taxon>
        <taxon>Marinilabiliales</taxon>
        <taxon>Marinifilaceae</taxon>
        <taxon>Ancylomarina</taxon>
    </lineage>
</organism>
<evidence type="ECO:0000313" key="3">
    <source>
        <dbReference type="Proteomes" id="UP000285794"/>
    </source>
</evidence>
<sequence>MMGVDYQQLECILRVKLTMDNRRGFSTSTKKTDSSNQLLLQSFVYAIIGVFIGILIDSMDHTFTAYTMVFSMIMVMIAMLMISEFSVVLIDTRDNAILLSRPINSRTMTMAKLLHIAIYLLHLSLSLSIASLFFTVIDYGIVAGFLFLFMVFLSTLFTLFLTNLFYLGLMRFVNGEKLKDIMVYFQIGMAIIFMGAYQLLPRLIEVNDLYNSQIKVEWFTYLIPSCWFAGSITALTTSVYSLSSILFVLLALFVPLVSLWLIIKYLSPKFSQRLSQMDAVASKPEKRKTQKAHRLRYSDKLAQLLTQSSVERTSFKMIWKMSGRERKFKQTAFPAFGYIFVFIALMVVKDFGNEDKIASLLASKRYLLFIYFIIFAAFAVCMNIIYSDEPKSSWFYSSMPISKPGDILSGTIKALLAKYVWPLYVIIGGPILYFWSYKALPDLLYALVSITVITSFVTVMQSKALPFSKERLSQDSGDNFIKGILMMISAGLIGLTHWGLTYIEYGVMLGLPIMLAFQYLSFRYIKRINWKQIED</sequence>
<feature type="transmembrane region" description="Helical" evidence="1">
    <location>
        <begin position="38"/>
        <end position="56"/>
    </location>
</feature>
<name>A0A425Y0A9_9BACT</name>
<feature type="transmembrane region" description="Helical" evidence="1">
    <location>
        <begin position="143"/>
        <end position="169"/>
    </location>
</feature>